<dbReference type="SUPFAM" id="SSF56235">
    <property type="entry name" value="N-terminal nucleophile aminohydrolases (Ntn hydrolases)"/>
    <property type="match status" value="1"/>
</dbReference>
<feature type="active site" description="For GATase activity" evidence="8">
    <location>
        <position position="2"/>
    </location>
</feature>
<dbReference type="Proteomes" id="UP000534783">
    <property type="component" value="Unassembled WGS sequence"/>
</dbReference>
<dbReference type="PANTHER" id="PTHR43284:SF1">
    <property type="entry name" value="ASPARAGINE SYNTHETASE"/>
    <property type="match status" value="1"/>
</dbReference>
<dbReference type="InterPro" id="IPR029055">
    <property type="entry name" value="Ntn_hydrolases_N"/>
</dbReference>
<evidence type="ECO:0000313" key="12">
    <source>
        <dbReference type="EMBL" id="NKE71103.1"/>
    </source>
</evidence>
<dbReference type="PIRSF" id="PIRSF001589">
    <property type="entry name" value="Asn_synthetase_glu-h"/>
    <property type="match status" value="1"/>
</dbReference>
<dbReference type="Pfam" id="PF00733">
    <property type="entry name" value="Asn_synthase"/>
    <property type="match status" value="1"/>
</dbReference>
<dbReference type="CDD" id="cd00712">
    <property type="entry name" value="AsnB"/>
    <property type="match status" value="1"/>
</dbReference>
<dbReference type="InterPro" id="IPR051786">
    <property type="entry name" value="ASN_synthetase/amidase"/>
</dbReference>
<dbReference type="InterPro" id="IPR014729">
    <property type="entry name" value="Rossmann-like_a/b/a_fold"/>
</dbReference>
<dbReference type="CDD" id="cd01991">
    <property type="entry name" value="Asn_synthase_B_C"/>
    <property type="match status" value="1"/>
</dbReference>
<feature type="binding site" evidence="9">
    <location>
        <position position="286"/>
    </location>
    <ligand>
        <name>ATP</name>
        <dbReference type="ChEBI" id="CHEBI:30616"/>
    </ligand>
</feature>
<feature type="binding site" evidence="9">
    <location>
        <begin position="358"/>
        <end position="359"/>
    </location>
    <ligand>
        <name>ATP</name>
        <dbReference type="ChEBI" id="CHEBI:30616"/>
    </ligand>
</feature>
<evidence type="ECO:0000259" key="11">
    <source>
        <dbReference type="PROSITE" id="PS51278"/>
    </source>
</evidence>
<evidence type="ECO:0000256" key="1">
    <source>
        <dbReference type="ARBA" id="ARBA00005187"/>
    </source>
</evidence>
<evidence type="ECO:0000256" key="5">
    <source>
        <dbReference type="ARBA" id="ARBA00022840"/>
    </source>
</evidence>
<keyword evidence="6 8" id="KW-0315">Glutamine amidotransferase</keyword>
<dbReference type="EMBL" id="VTOW01000002">
    <property type="protein sequence ID" value="NKE71103.1"/>
    <property type="molecule type" value="Genomic_DNA"/>
</dbReference>
<keyword evidence="12" id="KW-0436">Ligase</keyword>
<dbReference type="Gene3D" id="3.40.50.620">
    <property type="entry name" value="HUPs"/>
    <property type="match status" value="1"/>
</dbReference>
<dbReference type="AlphaFoldDB" id="A0A7X6DQ99"/>
<evidence type="ECO:0000256" key="9">
    <source>
        <dbReference type="PIRSR" id="PIRSR001589-2"/>
    </source>
</evidence>
<dbReference type="EC" id="6.3.5.4" evidence="3"/>
<dbReference type="Gene3D" id="3.60.20.10">
    <property type="entry name" value="Glutamine Phosphoribosylpyrophosphate, subunit 1, domain 1"/>
    <property type="match status" value="1"/>
</dbReference>
<keyword evidence="5 9" id="KW-0067">ATP-binding</keyword>
<evidence type="ECO:0000256" key="7">
    <source>
        <dbReference type="ARBA" id="ARBA00048741"/>
    </source>
</evidence>
<evidence type="ECO:0000313" key="13">
    <source>
        <dbReference type="Proteomes" id="UP000534783"/>
    </source>
</evidence>
<proteinExistence type="inferred from homology"/>
<dbReference type="GO" id="GO:0004066">
    <property type="term" value="F:asparagine synthase (glutamine-hydrolyzing) activity"/>
    <property type="evidence" value="ECO:0007669"/>
    <property type="project" value="UniProtKB-EC"/>
</dbReference>
<dbReference type="InterPro" id="IPR006426">
    <property type="entry name" value="Asn_synth_AEB"/>
</dbReference>
<dbReference type="InterPro" id="IPR001962">
    <property type="entry name" value="Asn_synthase"/>
</dbReference>
<dbReference type="PROSITE" id="PS51278">
    <property type="entry name" value="GATASE_TYPE_2"/>
    <property type="match status" value="1"/>
</dbReference>
<keyword evidence="8" id="KW-0061">Asparagine biosynthesis</keyword>
<dbReference type="RefSeq" id="WP_168059438.1">
    <property type="nucleotide sequence ID" value="NZ_VTOW01000002.1"/>
</dbReference>
<dbReference type="InterPro" id="IPR033738">
    <property type="entry name" value="AsnB_N"/>
</dbReference>
<dbReference type="GO" id="GO:0005829">
    <property type="term" value="C:cytosol"/>
    <property type="evidence" value="ECO:0007669"/>
    <property type="project" value="TreeGrafter"/>
</dbReference>
<dbReference type="GO" id="GO:0005524">
    <property type="term" value="F:ATP binding"/>
    <property type="evidence" value="ECO:0007669"/>
    <property type="project" value="UniProtKB-KW"/>
</dbReference>
<evidence type="ECO:0000256" key="2">
    <source>
        <dbReference type="ARBA" id="ARBA00005752"/>
    </source>
</evidence>
<evidence type="ECO:0000256" key="8">
    <source>
        <dbReference type="PIRSR" id="PIRSR001589-1"/>
    </source>
</evidence>
<organism evidence="12 13">
    <name type="scientific">Candidatus Manganitrophus noduliformans</name>
    <dbReference type="NCBI Taxonomy" id="2606439"/>
    <lineage>
        <taxon>Bacteria</taxon>
        <taxon>Pseudomonadati</taxon>
        <taxon>Nitrospirota</taxon>
        <taxon>Nitrospiria</taxon>
        <taxon>Candidatus Troglogloeales</taxon>
        <taxon>Candidatus Manganitrophaceae</taxon>
        <taxon>Candidatus Manganitrophus</taxon>
    </lineage>
</organism>
<keyword evidence="8" id="KW-0028">Amino-acid biosynthesis</keyword>
<evidence type="ECO:0000256" key="4">
    <source>
        <dbReference type="ARBA" id="ARBA00022741"/>
    </source>
</evidence>
<dbReference type="SUPFAM" id="SSF52402">
    <property type="entry name" value="Adenine nucleotide alpha hydrolases-like"/>
    <property type="match status" value="1"/>
</dbReference>
<name>A0A7X6DQ99_9BACT</name>
<accession>A0A7X6DQ99</accession>
<comment type="similarity">
    <text evidence="2">Belongs to the asparagine synthetase family.</text>
</comment>
<feature type="site" description="Important for beta-aspartyl-AMP intermediate formation" evidence="10">
    <location>
        <position position="360"/>
    </location>
</feature>
<comment type="caution">
    <text evidence="12">The sequence shown here is derived from an EMBL/GenBank/DDBJ whole genome shotgun (WGS) entry which is preliminary data.</text>
</comment>
<evidence type="ECO:0000256" key="6">
    <source>
        <dbReference type="ARBA" id="ARBA00022962"/>
    </source>
</evidence>
<evidence type="ECO:0000256" key="10">
    <source>
        <dbReference type="PIRSR" id="PIRSR001589-3"/>
    </source>
</evidence>
<dbReference type="InterPro" id="IPR017932">
    <property type="entry name" value="GATase_2_dom"/>
</dbReference>
<keyword evidence="13" id="KW-1185">Reference proteome</keyword>
<comment type="catalytic activity">
    <reaction evidence="7">
        <text>L-aspartate + L-glutamine + ATP + H2O = L-asparagine + L-glutamate + AMP + diphosphate + H(+)</text>
        <dbReference type="Rhea" id="RHEA:12228"/>
        <dbReference type="ChEBI" id="CHEBI:15377"/>
        <dbReference type="ChEBI" id="CHEBI:15378"/>
        <dbReference type="ChEBI" id="CHEBI:29985"/>
        <dbReference type="ChEBI" id="CHEBI:29991"/>
        <dbReference type="ChEBI" id="CHEBI:30616"/>
        <dbReference type="ChEBI" id="CHEBI:33019"/>
        <dbReference type="ChEBI" id="CHEBI:58048"/>
        <dbReference type="ChEBI" id="CHEBI:58359"/>
        <dbReference type="ChEBI" id="CHEBI:456215"/>
        <dbReference type="EC" id="6.3.5.4"/>
    </reaction>
</comment>
<sequence>MCGIAGIFNLNGRPVEQTELAAMTERLRHRGPDGWGHYLNGPVGLGQTRLAVIDLEGGKQPIYNEDKTVVTVFNGEIYNFQEIKRDLEAAGHVFTTHSDTEVIVHQYEKEGIKGVQRFRGMFAFALWDQHRKKLLLVRDRVGKKPLYYAIDKNRLIFGSEIKALLAVGGSCPLNYPALDLFFKYQFIPGPETIYQNIRSLPPAHCLSIDTQGVEIKRYWEAPYPSHERISEEEHVASLRQALEEAVHLRLISDVPLGAFLSGGIDSSIIVGLMKKKGMERIKTFSIGFKEASFDETPFAEQVARFFQTEHQNHPLEVQVEELLPKLVDHFDQPFGDSSAMAVYQLSEATRRSVTVALSGDGSDEIFAGYRRYVARKLLKYYWILPKKLRQRGIEPLLSLFPESTVYYDRSLIRQLHLLIGASQRLEADPLELLPTTFSQEERDCLYRQRMKTELKTFEKDQPHQLADRYSTLDEISQMMWVDFHTYLPDDILVKVDRMSMAHGLEVRSPFLDQKVVESVMKMPIGLKLKGFETKSILRKAFRDLLPAQITQRKKHGFMIPLGDWFKAGLKGFAHDVLLKQDREGLFDLSYIERLCAEHQKGFRDHSQKLWLLLVFRLWEER</sequence>
<reference evidence="12 13" key="1">
    <citation type="journal article" date="2020" name="Nature">
        <title>Bacterial chemolithoautotrophy via manganese oxidation.</title>
        <authorList>
            <person name="Yu H."/>
            <person name="Leadbetter J.R."/>
        </authorList>
    </citation>
    <scope>NUCLEOTIDE SEQUENCE [LARGE SCALE GENOMIC DNA]</scope>
    <source>
        <strain evidence="12 13">Mn-1</strain>
    </source>
</reference>
<dbReference type="NCBIfam" id="TIGR01536">
    <property type="entry name" value="asn_synth_AEB"/>
    <property type="match status" value="1"/>
</dbReference>
<dbReference type="GO" id="GO:0006529">
    <property type="term" value="P:asparagine biosynthetic process"/>
    <property type="evidence" value="ECO:0007669"/>
    <property type="project" value="UniProtKB-KW"/>
</dbReference>
<comment type="pathway">
    <text evidence="1">Amino-acid biosynthesis; L-asparagine biosynthesis; L-asparagine from L-aspartate (L-Gln route): step 1/1.</text>
</comment>
<dbReference type="Pfam" id="PF13537">
    <property type="entry name" value="GATase_7"/>
    <property type="match status" value="1"/>
</dbReference>
<dbReference type="PANTHER" id="PTHR43284">
    <property type="entry name" value="ASPARAGINE SYNTHETASE (GLUTAMINE-HYDROLYZING)"/>
    <property type="match status" value="1"/>
</dbReference>
<evidence type="ECO:0000256" key="3">
    <source>
        <dbReference type="ARBA" id="ARBA00012737"/>
    </source>
</evidence>
<feature type="domain" description="Glutamine amidotransferase type-2" evidence="11">
    <location>
        <begin position="2"/>
        <end position="211"/>
    </location>
</feature>
<feature type="binding site" evidence="9">
    <location>
        <position position="99"/>
    </location>
    <ligand>
        <name>L-glutamine</name>
        <dbReference type="ChEBI" id="CHEBI:58359"/>
    </ligand>
</feature>
<protein>
    <recommendedName>
        <fullName evidence="3">asparagine synthase (glutamine-hydrolyzing)</fullName>
        <ecNumber evidence="3">6.3.5.4</ecNumber>
    </recommendedName>
</protein>
<keyword evidence="4 9" id="KW-0547">Nucleotide-binding</keyword>
<gene>
    <name evidence="12" type="primary">asnB</name>
    <name evidence="12" type="ORF">MNODULE_10185</name>
</gene>